<organism evidence="2 3">
    <name type="scientific">Microcystis flos-aquae TF09</name>
    <dbReference type="NCBI Taxonomy" id="2060473"/>
    <lineage>
        <taxon>Bacteria</taxon>
        <taxon>Bacillati</taxon>
        <taxon>Cyanobacteriota</taxon>
        <taxon>Cyanophyceae</taxon>
        <taxon>Oscillatoriophycideae</taxon>
        <taxon>Chroococcales</taxon>
        <taxon>Microcystaceae</taxon>
        <taxon>Microcystis</taxon>
    </lineage>
</organism>
<evidence type="ECO:0000313" key="3">
    <source>
        <dbReference type="Proteomes" id="UP000256873"/>
    </source>
</evidence>
<dbReference type="GO" id="GO:0051607">
    <property type="term" value="P:defense response to virus"/>
    <property type="evidence" value="ECO:0007669"/>
    <property type="project" value="InterPro"/>
</dbReference>
<sequence>MSKFELSIFDPNTLLPHRAGIAGLALVLSTLDPNDAPISWEITEDTVTLNWDCSDKEVLDWLLAQTYQINDGMLVAKTLNLSTHGKLAFSQGVLSTFLQHPRHKGFVEDPNRPRQGKKKFFLNKSISLLVEPDKPEIIENIPILDWCYYLDKRKTDEAFDKKGNFLPLIKTKGNHFPGLIGCSINGAYQDSPNGFLPLLFLPLACNYYQLGSHKRFYGLVIPEINNLVLWSKKRLQLGNRNYRDFRSSSADEAGLRFLLEEQIYADSSLYKVSYCEVYQLGEQPWSQQKGIKQSVRRIRVSEEILGLYQSALSLFPSKVRVGKDSNSWLTLSEVLPWIAANLSANNPWYLNFHDFAKRKSEIKANGTEKKIRLYIYERVGLITMTENNIQGNEKILLDAVQGSFAGYLRKQFHFRKNKLGRDLTAQEVREEFESITEKALYRLQRPTTQQEFAKALVDFLSQFRSKAARGLGREIYAWIHGEEWRKARDLTMLAIATYQSKKKDGDANSEEELVEIPDSDSVVESDDEGYEKSL</sequence>
<evidence type="ECO:0000313" key="2">
    <source>
        <dbReference type="EMBL" id="REJ39733.1"/>
    </source>
</evidence>
<protein>
    <submittedName>
        <fullName evidence="2">Type I-MYXAN CRISPR-associated Cas8a1/Cmx1</fullName>
    </submittedName>
</protein>
<feature type="compositionally biased region" description="Acidic residues" evidence="1">
    <location>
        <begin position="507"/>
        <end position="534"/>
    </location>
</feature>
<feature type="region of interest" description="Disordered" evidence="1">
    <location>
        <begin position="500"/>
        <end position="534"/>
    </location>
</feature>
<comment type="caution">
    <text evidence="2">The sequence shown here is derived from an EMBL/GenBank/DDBJ whole genome shotgun (WGS) entry which is preliminary data.</text>
</comment>
<dbReference type="NCBIfam" id="TIGR03486">
    <property type="entry name" value="cas_csx13_C"/>
    <property type="match status" value="1"/>
</dbReference>
<reference evidence="2 3" key="1">
    <citation type="submission" date="2017-10" db="EMBL/GenBank/DDBJ databases">
        <title>A large-scale comparative metagenomic study reveals the eutrophication-driven functional interactions in six Microcystis-epibionts communities.</title>
        <authorList>
            <person name="Li Q."/>
            <person name="Lin F."/>
        </authorList>
    </citation>
    <scope>NUCLEOTIDE SEQUENCE [LARGE SCALE GENOMIC DNA]</scope>
    <source>
        <strain evidence="2">TF09</strain>
    </source>
</reference>
<accession>A0A3E0KYL3</accession>
<gene>
    <name evidence="2" type="primary">cas8a1</name>
    <name evidence="2" type="ORF">DWQ54_20570</name>
</gene>
<dbReference type="EMBL" id="QQWC01000006">
    <property type="protein sequence ID" value="REJ39733.1"/>
    <property type="molecule type" value="Genomic_DNA"/>
</dbReference>
<dbReference type="NCBIfam" id="TIGR03485">
    <property type="entry name" value="cas_csx13_N"/>
    <property type="match status" value="1"/>
</dbReference>
<dbReference type="AlphaFoldDB" id="A0A3E0KYL3"/>
<proteinExistence type="predicted"/>
<dbReference type="InterPro" id="IPR019989">
    <property type="entry name" value="CRISPR-assoc_Csx13_N"/>
</dbReference>
<dbReference type="InterPro" id="IPR027811">
    <property type="entry name" value="CRISPR-assoc_Csx13_C"/>
</dbReference>
<evidence type="ECO:0000256" key="1">
    <source>
        <dbReference type="SAM" id="MobiDB-lite"/>
    </source>
</evidence>
<name>A0A3E0KYL3_9CHRO</name>
<dbReference type="Proteomes" id="UP000256873">
    <property type="component" value="Unassembled WGS sequence"/>
</dbReference>